<name>A0A3D8QHJ0_9EURO</name>
<dbReference type="STRING" id="1810919.A0A3D8QHJ0"/>
<comment type="caution">
    <text evidence="1">The sequence shown here is derived from an EMBL/GenBank/DDBJ whole genome shotgun (WGS) entry which is preliminary data.</text>
</comment>
<reference evidence="1 2" key="1">
    <citation type="journal article" date="2018" name="IMA Fungus">
        <title>IMA Genome-F 9: Draft genome sequence of Annulohypoxylon stygium, Aspergillus mulundensis, Berkeleyomyces basicola (syn. Thielaviopsis basicola), Ceratocystis smalleyi, two Cercospora beticola strains, Coleophoma cylindrospora, Fusarium fracticaudum, Phialophora cf. hyalina, and Morchella septimelata.</title>
        <authorList>
            <person name="Wingfield B.D."/>
            <person name="Bills G.F."/>
            <person name="Dong Y."/>
            <person name="Huang W."/>
            <person name="Nel W.J."/>
            <person name="Swalarsk-Parry B.S."/>
            <person name="Vaghefi N."/>
            <person name="Wilken P.M."/>
            <person name="An Z."/>
            <person name="de Beer Z.W."/>
            <person name="De Vos L."/>
            <person name="Chen L."/>
            <person name="Duong T.A."/>
            <person name="Gao Y."/>
            <person name="Hammerbacher A."/>
            <person name="Kikkert J.R."/>
            <person name="Li Y."/>
            <person name="Li H."/>
            <person name="Li K."/>
            <person name="Li Q."/>
            <person name="Liu X."/>
            <person name="Ma X."/>
            <person name="Naidoo K."/>
            <person name="Pethybridge S.J."/>
            <person name="Sun J."/>
            <person name="Steenkamp E.T."/>
            <person name="van der Nest M.A."/>
            <person name="van Wyk S."/>
            <person name="Wingfield M.J."/>
            <person name="Xiong C."/>
            <person name="Yue Q."/>
            <person name="Zhang X."/>
        </authorList>
    </citation>
    <scope>NUCLEOTIDE SEQUENCE [LARGE SCALE GENOMIC DNA]</scope>
    <source>
        <strain evidence="1 2">DSM 5745</strain>
    </source>
</reference>
<evidence type="ECO:0000313" key="2">
    <source>
        <dbReference type="Proteomes" id="UP000256690"/>
    </source>
</evidence>
<dbReference type="RefSeq" id="XP_026598739.1">
    <property type="nucleotide sequence ID" value="XM_026752721.1"/>
</dbReference>
<proteinExistence type="predicted"/>
<accession>A0A3D8QHJ0</accession>
<dbReference type="OrthoDB" id="2426273at2759"/>
<keyword evidence="2" id="KW-1185">Reference proteome</keyword>
<protein>
    <recommendedName>
        <fullName evidence="3">Heterokaryon incompatibility domain-containing protein</fullName>
    </recommendedName>
</protein>
<dbReference type="EMBL" id="PVWQ01000017">
    <property type="protein sequence ID" value="RDW61207.1"/>
    <property type="molecule type" value="Genomic_DNA"/>
</dbReference>
<evidence type="ECO:0008006" key="3">
    <source>
        <dbReference type="Google" id="ProtNLM"/>
    </source>
</evidence>
<dbReference type="AlphaFoldDB" id="A0A3D8QHJ0"/>
<dbReference type="PANTHER" id="PTHR39596">
    <property type="match status" value="1"/>
</dbReference>
<sequence>MADHLFSPGAPPKPLRIEYTGPLYDGDDWDTYPSRQGWESAPNTPKFPPRRIPPEFHPYIECWLYFGTLHYVFGDTLDQNDFLVCEGEKQYITTKHLPRYIENTRAWKKRNRGTRSIEIVSKVCKVLPLYYNTIRPPLRLAIQLLSHALWNIATTRDPSLPAQPPHVRTWMFAQPSEVETMVGDGWCPLDAEKCRKAGGEVDTAAYLLQLVRTKADWNKRSHEACRKTECVADNVDESVYVTRHVDGRCNCQHVHADVEALHAILKEGDIPIVEIARRPSGGGYEIAVARRQSRRYVAVSHVWADGLGNPASNSLPHCQIELLYARAKTLLSETEYVPQYENGPFGALHSGAARLAHFAGRRAEARRGEAVLVWIDTLCIPHGREVRGLAITRIRDVYVRAYRTMLLDSEIRQLASTASALELVLRVLYCSGWIRRLWTLQEGLAAKSRLYVLLSDKAVNISTMADSLFTKLDQGKIPIFQARIARFAAGVWYSYFQHTIDAASKFEKFVNVMTSPFIDASISQDQLVAWNWFNVATRASSKDGDRPVVLAGVLDLDVGAILKVKGAHERMRVFYSLLDGFPADVLFQDGLRFEEDGWRWALRVCRYTDEIRYLGHGAGRITEGGLQVTGVLSWVFESSVVFDLRRLEEDDGQLAWEAWLDAAQIDPDKPAKVLHLKAKQDVCFPADEVQGILLEEVRTSRPGSATRCALVSLQARDEEVHYARYTSVATVQSVDLGLSSFPDEGFLIGGTWDDLQRREWVVG</sequence>
<dbReference type="GeneID" id="38121075"/>
<dbReference type="PANTHER" id="PTHR39596:SF2">
    <property type="entry name" value="HET DOMAIN PROTEIN (AFU_ORTHOLOGUE AFUA_1G17550)-RELATED"/>
    <property type="match status" value="1"/>
</dbReference>
<dbReference type="Proteomes" id="UP000256690">
    <property type="component" value="Unassembled WGS sequence"/>
</dbReference>
<organism evidence="1 2">
    <name type="scientific">Aspergillus mulundensis</name>
    <dbReference type="NCBI Taxonomy" id="1810919"/>
    <lineage>
        <taxon>Eukaryota</taxon>
        <taxon>Fungi</taxon>
        <taxon>Dikarya</taxon>
        <taxon>Ascomycota</taxon>
        <taxon>Pezizomycotina</taxon>
        <taxon>Eurotiomycetes</taxon>
        <taxon>Eurotiomycetidae</taxon>
        <taxon>Eurotiales</taxon>
        <taxon>Aspergillaceae</taxon>
        <taxon>Aspergillus</taxon>
        <taxon>Aspergillus subgen. Nidulantes</taxon>
    </lineage>
</organism>
<evidence type="ECO:0000313" key="1">
    <source>
        <dbReference type="EMBL" id="RDW61207.1"/>
    </source>
</evidence>
<gene>
    <name evidence="1" type="ORF">DSM5745_10705</name>
</gene>